<sequence>MAPLITDPRHIRHRTFAGLDRLGLGGLPDRFPLAFSPNDRPRLRSRSDIEARAAILNVVQARVFDMPEDMAMRWLLDAHVLDELTPGEWGFIACGRGDRILYADQLESLFALAWILGLAHHLDPTTPCSEDLPDLLPDLRAPESLADWRGRRLPAQRDPGEIAEMLDLYYCLDWMCEQAHQSGMAPPHGLDANLIWHRRWALEWALVFSPTNAPRWDQIQL</sequence>
<organism evidence="1 2">
    <name type="scientific">Natronoglycomyces albus</name>
    <dbReference type="NCBI Taxonomy" id="2811108"/>
    <lineage>
        <taxon>Bacteria</taxon>
        <taxon>Bacillati</taxon>
        <taxon>Actinomycetota</taxon>
        <taxon>Actinomycetes</taxon>
        <taxon>Glycomycetales</taxon>
        <taxon>Glycomycetaceae</taxon>
        <taxon>Natronoglycomyces</taxon>
    </lineage>
</organism>
<gene>
    <name evidence="1" type="ORF">JQS30_02615</name>
</gene>
<dbReference type="InterPro" id="IPR025368">
    <property type="entry name" value="DUF4272"/>
</dbReference>
<dbReference type="Proteomes" id="UP000662939">
    <property type="component" value="Chromosome"/>
</dbReference>
<dbReference type="Pfam" id="PF14094">
    <property type="entry name" value="DUF4272"/>
    <property type="match status" value="1"/>
</dbReference>
<keyword evidence="2" id="KW-1185">Reference proteome</keyword>
<evidence type="ECO:0000313" key="2">
    <source>
        <dbReference type="Proteomes" id="UP000662939"/>
    </source>
</evidence>
<dbReference type="EMBL" id="CP070496">
    <property type="protein sequence ID" value="QSB05838.1"/>
    <property type="molecule type" value="Genomic_DNA"/>
</dbReference>
<evidence type="ECO:0000313" key="1">
    <source>
        <dbReference type="EMBL" id="QSB05838.1"/>
    </source>
</evidence>
<accession>A0A895XW26</accession>
<name>A0A895XW26_9ACTN</name>
<proteinExistence type="predicted"/>
<dbReference type="KEGG" id="nav:JQS30_02615"/>
<protein>
    <submittedName>
        <fullName evidence="1">DUF4272 domain-containing protein</fullName>
    </submittedName>
</protein>
<dbReference type="RefSeq" id="WP_213171850.1">
    <property type="nucleotide sequence ID" value="NZ_CP070496.1"/>
</dbReference>
<reference evidence="1" key="1">
    <citation type="submission" date="2021-02" db="EMBL/GenBank/DDBJ databases">
        <title>Natronoglycomyces albus gen. nov., sp. nov, a haloalkaliphilic actinobacterium from a soda solonchak soil.</title>
        <authorList>
            <person name="Sorokin D.Y."/>
            <person name="Khijniak T.V."/>
            <person name="Zakharycheva A.P."/>
            <person name="Boueva O.V."/>
            <person name="Ariskina E.V."/>
            <person name="Hahnke R.L."/>
            <person name="Bunk B."/>
            <person name="Sproer C."/>
            <person name="Schumann P."/>
            <person name="Evtushenko L.I."/>
            <person name="Kublanov I.V."/>
        </authorList>
    </citation>
    <scope>NUCLEOTIDE SEQUENCE</scope>
    <source>
        <strain evidence="1">DSM 106290</strain>
    </source>
</reference>
<dbReference type="AlphaFoldDB" id="A0A895XW26"/>